<dbReference type="SMART" id="SM00575">
    <property type="entry name" value="ZnF_PMZ"/>
    <property type="match status" value="1"/>
</dbReference>
<dbReference type="EMBL" id="BLXT01005987">
    <property type="protein sequence ID" value="GFO28001.1"/>
    <property type="molecule type" value="Genomic_DNA"/>
</dbReference>
<dbReference type="AlphaFoldDB" id="A0AAV4BXY1"/>
<sequence length="204" mass="22899">MKQLLVRTANSDVYDNRDQDSTPAKITQMLSRFGAKLDKVELELSDTVAYEVSEDHAGRFAVSYKDRHHTTTQTTCSCSRFGHLKIPCHHIFTIRKHLEIGVFDLDMVPARFQQSAPRLLNSPSGEIASSVSFKSDASIGDAGCSWPIMTRLLKPVVGLVPNKDFPNCQLSMDREKEMYSKNVYGVVRGRENLSFLAICICLQL</sequence>
<evidence type="ECO:0000256" key="4">
    <source>
        <dbReference type="PROSITE-ProRule" id="PRU00325"/>
    </source>
</evidence>
<dbReference type="Pfam" id="PF04434">
    <property type="entry name" value="SWIM"/>
    <property type="match status" value="1"/>
</dbReference>
<dbReference type="InterPro" id="IPR006564">
    <property type="entry name" value="Znf_PMZ"/>
</dbReference>
<evidence type="ECO:0000259" key="5">
    <source>
        <dbReference type="PROSITE" id="PS50966"/>
    </source>
</evidence>
<accession>A0AAV4BXY1</accession>
<reference evidence="6 7" key="1">
    <citation type="journal article" date="2021" name="Elife">
        <title>Chloroplast acquisition without the gene transfer in kleptoplastic sea slugs, Plakobranchus ocellatus.</title>
        <authorList>
            <person name="Maeda T."/>
            <person name="Takahashi S."/>
            <person name="Yoshida T."/>
            <person name="Shimamura S."/>
            <person name="Takaki Y."/>
            <person name="Nagai Y."/>
            <person name="Toyoda A."/>
            <person name="Suzuki Y."/>
            <person name="Arimoto A."/>
            <person name="Ishii H."/>
            <person name="Satoh N."/>
            <person name="Nishiyama T."/>
            <person name="Hasebe M."/>
            <person name="Maruyama T."/>
            <person name="Minagawa J."/>
            <person name="Obokata J."/>
            <person name="Shigenobu S."/>
        </authorList>
    </citation>
    <scope>NUCLEOTIDE SEQUENCE [LARGE SCALE GENOMIC DNA]</scope>
</reference>
<evidence type="ECO:0000256" key="3">
    <source>
        <dbReference type="ARBA" id="ARBA00022833"/>
    </source>
</evidence>
<keyword evidence="1" id="KW-0479">Metal-binding</keyword>
<dbReference type="Proteomes" id="UP000735302">
    <property type="component" value="Unassembled WGS sequence"/>
</dbReference>
<keyword evidence="3" id="KW-0862">Zinc</keyword>
<keyword evidence="2 4" id="KW-0863">Zinc-finger</keyword>
<organism evidence="6 7">
    <name type="scientific">Plakobranchus ocellatus</name>
    <dbReference type="NCBI Taxonomy" id="259542"/>
    <lineage>
        <taxon>Eukaryota</taxon>
        <taxon>Metazoa</taxon>
        <taxon>Spiralia</taxon>
        <taxon>Lophotrochozoa</taxon>
        <taxon>Mollusca</taxon>
        <taxon>Gastropoda</taxon>
        <taxon>Heterobranchia</taxon>
        <taxon>Euthyneura</taxon>
        <taxon>Panpulmonata</taxon>
        <taxon>Sacoglossa</taxon>
        <taxon>Placobranchoidea</taxon>
        <taxon>Plakobranchidae</taxon>
        <taxon>Plakobranchus</taxon>
    </lineage>
</organism>
<protein>
    <recommendedName>
        <fullName evidence="5">SWIM-type domain-containing protein</fullName>
    </recommendedName>
</protein>
<evidence type="ECO:0000313" key="6">
    <source>
        <dbReference type="EMBL" id="GFO28001.1"/>
    </source>
</evidence>
<name>A0AAV4BXY1_9GAST</name>
<evidence type="ECO:0000256" key="1">
    <source>
        <dbReference type="ARBA" id="ARBA00022723"/>
    </source>
</evidence>
<evidence type="ECO:0000313" key="7">
    <source>
        <dbReference type="Proteomes" id="UP000735302"/>
    </source>
</evidence>
<dbReference type="GO" id="GO:0008270">
    <property type="term" value="F:zinc ion binding"/>
    <property type="evidence" value="ECO:0007669"/>
    <property type="project" value="UniProtKB-KW"/>
</dbReference>
<dbReference type="PROSITE" id="PS50966">
    <property type="entry name" value="ZF_SWIM"/>
    <property type="match status" value="1"/>
</dbReference>
<dbReference type="InterPro" id="IPR007527">
    <property type="entry name" value="Znf_SWIM"/>
</dbReference>
<gene>
    <name evidence="6" type="ORF">PoB_005450600</name>
</gene>
<feature type="domain" description="SWIM-type" evidence="5">
    <location>
        <begin position="60"/>
        <end position="99"/>
    </location>
</feature>
<proteinExistence type="predicted"/>
<comment type="caution">
    <text evidence="6">The sequence shown here is derived from an EMBL/GenBank/DDBJ whole genome shotgun (WGS) entry which is preliminary data.</text>
</comment>
<keyword evidence="7" id="KW-1185">Reference proteome</keyword>
<evidence type="ECO:0000256" key="2">
    <source>
        <dbReference type="ARBA" id="ARBA00022771"/>
    </source>
</evidence>